<dbReference type="PANTHER" id="PTHR42899">
    <property type="entry name" value="SPERMATOGENESIS-ASSOCIATED PROTEIN 20"/>
    <property type="match status" value="1"/>
</dbReference>
<dbReference type="SUPFAM" id="SSF52833">
    <property type="entry name" value="Thioredoxin-like"/>
    <property type="match status" value="1"/>
</dbReference>
<reference evidence="2 3" key="1">
    <citation type="submission" date="2019-02" db="EMBL/GenBank/DDBJ databases">
        <title>Deep-cultivation of Planctomycetes and their phenomic and genomic characterization uncovers novel biology.</title>
        <authorList>
            <person name="Wiegand S."/>
            <person name="Jogler M."/>
            <person name="Boedeker C."/>
            <person name="Pinto D."/>
            <person name="Vollmers J."/>
            <person name="Rivas-Marin E."/>
            <person name="Kohn T."/>
            <person name="Peeters S.H."/>
            <person name="Heuer A."/>
            <person name="Rast P."/>
            <person name="Oberbeckmann S."/>
            <person name="Bunk B."/>
            <person name="Jeske O."/>
            <person name="Meyerdierks A."/>
            <person name="Storesund J.E."/>
            <person name="Kallscheuer N."/>
            <person name="Luecker S."/>
            <person name="Lage O.M."/>
            <person name="Pohl T."/>
            <person name="Merkel B.J."/>
            <person name="Hornburger P."/>
            <person name="Mueller R.-W."/>
            <person name="Bruemmer F."/>
            <person name="Labrenz M."/>
            <person name="Spormann A.M."/>
            <person name="Op Den Camp H."/>
            <person name="Overmann J."/>
            <person name="Amann R."/>
            <person name="Jetten M.S.M."/>
            <person name="Mascher T."/>
            <person name="Medema M.H."/>
            <person name="Devos D.P."/>
            <person name="Kaster A.-K."/>
            <person name="Ovreas L."/>
            <person name="Rohde M."/>
            <person name="Galperin M.Y."/>
            <person name="Jogler C."/>
        </authorList>
    </citation>
    <scope>NUCLEOTIDE SEQUENCE [LARGE SCALE GENOMIC DNA]</scope>
    <source>
        <strain evidence="2 3">Pla111</strain>
    </source>
</reference>
<dbReference type="InterPro" id="IPR008928">
    <property type="entry name" value="6-hairpin_glycosidase_sf"/>
</dbReference>
<evidence type="ECO:0000313" key="3">
    <source>
        <dbReference type="Proteomes" id="UP000318995"/>
    </source>
</evidence>
<dbReference type="Proteomes" id="UP000318995">
    <property type="component" value="Unassembled WGS sequence"/>
</dbReference>
<name>A0A5C5W9H4_9BACT</name>
<gene>
    <name evidence="2" type="ORF">Pla111_20350</name>
</gene>
<dbReference type="RefSeq" id="WP_146573830.1">
    <property type="nucleotide sequence ID" value="NZ_SJPH01000003.1"/>
</dbReference>
<feature type="domain" description="Spermatogenesis-associated protein 20-like TRX" evidence="1">
    <location>
        <begin position="3"/>
        <end position="163"/>
    </location>
</feature>
<dbReference type="AlphaFoldDB" id="A0A5C5W9H4"/>
<dbReference type="InterPro" id="IPR024705">
    <property type="entry name" value="Ssp411"/>
</dbReference>
<dbReference type="Gene3D" id="3.40.30.10">
    <property type="entry name" value="Glutaredoxin"/>
    <property type="match status" value="1"/>
</dbReference>
<protein>
    <recommendedName>
        <fullName evidence="1">Spermatogenesis-associated protein 20-like TRX domain-containing protein</fullName>
    </recommendedName>
</protein>
<organism evidence="2 3">
    <name type="scientific">Botrimarina hoheduenensis</name>
    <dbReference type="NCBI Taxonomy" id="2528000"/>
    <lineage>
        <taxon>Bacteria</taxon>
        <taxon>Pseudomonadati</taxon>
        <taxon>Planctomycetota</taxon>
        <taxon>Planctomycetia</taxon>
        <taxon>Pirellulales</taxon>
        <taxon>Lacipirellulaceae</taxon>
        <taxon>Botrimarina</taxon>
    </lineage>
</organism>
<comment type="caution">
    <text evidence="2">The sequence shown here is derived from an EMBL/GenBank/DDBJ whole genome shotgun (WGS) entry which is preliminary data.</text>
</comment>
<dbReference type="OrthoDB" id="9762614at2"/>
<dbReference type="InterPro" id="IPR012341">
    <property type="entry name" value="6hp_glycosidase-like_sf"/>
</dbReference>
<keyword evidence="3" id="KW-1185">Reference proteome</keyword>
<proteinExistence type="predicted"/>
<dbReference type="GO" id="GO:0005975">
    <property type="term" value="P:carbohydrate metabolic process"/>
    <property type="evidence" value="ECO:0007669"/>
    <property type="project" value="InterPro"/>
</dbReference>
<sequence length="687" mass="74801">MPNALADETSPYLLQHKDNPVDWRPWGEEALALAKSHSKPIFLSIGYSACHWCHVMEHESFEDAGIAAVLNENFVPIKVDREERPDLDQIYMQAVQQMTGRGGWPMSVFLTPDLKPFYGGTYWPAHAGRGMPGFDQVLEAVHDAWTNRREQALQTADQLTARLGNTLPGETGELNHGLIEAAGQQLERSFDATHGGFGAAPKFPHTMDLAVLMRLASSSGRSAWLDMVRLTLDRMAAGGIYDHLGGGFARYSVDERWIVPHFEKMLYDNALLAGVYTEAFVATGEVAYGRIARETLDYVLKEMTGPEGAFYSTEDADSAPHNDSQGHKEEGLYYTWKPEEIRKVLGEDAADLFCRVYDVTPIGNFERRNILCISKSISTQAKVMGLNAADLGRELAKSRAKLLAARAKRPRPGLDDKVLTSWNGLMIEALARAGAALGEPRYVAAAGRAADFVFTQLRDAEGRLLHTWRKGRATLNAYLDDYAALACGLIALYEASFDERRIDQAAELLDVVLTRFADPAAGGFFFTADDHEALIVRQKDFMDNATPCGNSLAATALVKLGKLTGDAQWLDAARSTLVAATPVMRHAPTAAGQMLAALDLLLGPSSERVLLGQGPATEVVATQLRQRYAPRTVLAGRVGSGYRSPRLEAVFAGKTSVEGQPTLYVCQDHACAAPLVGATAISAAISD</sequence>
<dbReference type="SUPFAM" id="SSF48208">
    <property type="entry name" value="Six-hairpin glycosidases"/>
    <property type="match status" value="1"/>
</dbReference>
<evidence type="ECO:0000313" key="2">
    <source>
        <dbReference type="EMBL" id="TWT46933.1"/>
    </source>
</evidence>
<dbReference type="InterPro" id="IPR004879">
    <property type="entry name" value="Ssp411-like_TRX"/>
</dbReference>
<dbReference type="InterPro" id="IPR036249">
    <property type="entry name" value="Thioredoxin-like_sf"/>
</dbReference>
<dbReference type="EMBL" id="SJPH01000003">
    <property type="protein sequence ID" value="TWT46933.1"/>
    <property type="molecule type" value="Genomic_DNA"/>
</dbReference>
<accession>A0A5C5W9H4</accession>
<dbReference type="PANTHER" id="PTHR42899:SF1">
    <property type="entry name" value="SPERMATOGENESIS-ASSOCIATED PROTEIN 20"/>
    <property type="match status" value="1"/>
</dbReference>
<dbReference type="CDD" id="cd02955">
    <property type="entry name" value="SSP411"/>
    <property type="match status" value="1"/>
</dbReference>
<dbReference type="Gene3D" id="1.50.10.10">
    <property type="match status" value="1"/>
</dbReference>
<evidence type="ECO:0000259" key="1">
    <source>
        <dbReference type="Pfam" id="PF03190"/>
    </source>
</evidence>
<dbReference type="Pfam" id="PF03190">
    <property type="entry name" value="Thioredox_DsbH"/>
    <property type="match status" value="1"/>
</dbReference>
<dbReference type="PIRSF" id="PIRSF006402">
    <property type="entry name" value="UCP006402_thioredoxin"/>
    <property type="match status" value="1"/>
</dbReference>